<dbReference type="Pfam" id="PF08447">
    <property type="entry name" value="PAS_3"/>
    <property type="match status" value="2"/>
</dbReference>
<feature type="domain" description="Histidine kinase" evidence="7">
    <location>
        <begin position="615"/>
        <end position="713"/>
    </location>
</feature>
<dbReference type="KEGG" id="mfo:Metfor_2398"/>
<dbReference type="InterPro" id="IPR013655">
    <property type="entry name" value="PAS_fold_3"/>
</dbReference>
<dbReference type="InterPro" id="IPR005467">
    <property type="entry name" value="His_kinase_dom"/>
</dbReference>
<dbReference type="NCBIfam" id="TIGR00229">
    <property type="entry name" value="sensory_box"/>
    <property type="match status" value="3"/>
</dbReference>
<dbReference type="SMART" id="SM00091">
    <property type="entry name" value="PAS"/>
    <property type="match status" value="3"/>
</dbReference>
<organism evidence="11 12">
    <name type="scientific">Methanoregula formicica (strain DSM 22288 / NBRC 105244 / SMSP)</name>
    <dbReference type="NCBI Taxonomy" id="593750"/>
    <lineage>
        <taxon>Archaea</taxon>
        <taxon>Methanobacteriati</taxon>
        <taxon>Methanobacteriota</taxon>
        <taxon>Stenosarchaea group</taxon>
        <taxon>Methanomicrobia</taxon>
        <taxon>Methanomicrobiales</taxon>
        <taxon>Methanoregulaceae</taxon>
        <taxon>Methanoregula</taxon>
    </lineage>
</organism>
<dbReference type="SMART" id="SM00448">
    <property type="entry name" value="REC"/>
    <property type="match status" value="1"/>
</dbReference>
<dbReference type="RefSeq" id="WP_015286362.1">
    <property type="nucleotide sequence ID" value="NC_019943.1"/>
</dbReference>
<dbReference type="HOGENOM" id="CLU_000445_114_58_2"/>
<dbReference type="Gene3D" id="3.30.565.10">
    <property type="entry name" value="Histidine kinase-like ATPase, C-terminal domain"/>
    <property type="match status" value="1"/>
</dbReference>
<feature type="domain" description="PAC" evidence="10">
    <location>
        <begin position="454"/>
        <end position="505"/>
    </location>
</feature>
<dbReference type="InParanoid" id="L0HH98"/>
<dbReference type="EMBL" id="CP003167">
    <property type="protein sequence ID" value="AGB03400.1"/>
    <property type="molecule type" value="Genomic_DNA"/>
</dbReference>
<feature type="domain" description="Response regulatory" evidence="8">
    <location>
        <begin position="3"/>
        <end position="118"/>
    </location>
</feature>
<dbReference type="eggNOG" id="arCOG06193">
    <property type="taxonomic scope" value="Archaea"/>
</dbReference>
<name>L0HH98_METFS</name>
<feature type="modified residue" description="4-aspartylphosphate" evidence="6">
    <location>
        <position position="53"/>
    </location>
</feature>
<dbReference type="CDD" id="cd00075">
    <property type="entry name" value="HATPase"/>
    <property type="match status" value="1"/>
</dbReference>
<reference evidence="12" key="1">
    <citation type="submission" date="2011-12" db="EMBL/GenBank/DDBJ databases">
        <title>Complete sequence of Methanoregula formicicum SMSP.</title>
        <authorList>
            <person name="Lucas S."/>
            <person name="Han J."/>
            <person name="Lapidus A."/>
            <person name="Cheng J.-F."/>
            <person name="Goodwin L."/>
            <person name="Pitluck S."/>
            <person name="Peters L."/>
            <person name="Ovchinnikova G."/>
            <person name="Teshima H."/>
            <person name="Detter J.C."/>
            <person name="Han C."/>
            <person name="Tapia R."/>
            <person name="Land M."/>
            <person name="Hauser L."/>
            <person name="Kyrpides N."/>
            <person name="Ivanova N."/>
            <person name="Pagani I."/>
            <person name="Imachi H."/>
            <person name="Tamaki H."/>
            <person name="Sekiguchi Y."/>
            <person name="Kamagata Y."/>
            <person name="Cadillo-Quiroz H."/>
            <person name="Zinder S."/>
            <person name="Liu W.-T."/>
            <person name="Woyke T."/>
        </authorList>
    </citation>
    <scope>NUCLEOTIDE SEQUENCE [LARGE SCALE GENOMIC DNA]</scope>
    <source>
        <strain evidence="12">DSM 22288 / NBRC 105244 / SMSP</strain>
    </source>
</reference>
<dbReference type="eggNOG" id="arCOG06219">
    <property type="taxonomic scope" value="Archaea"/>
</dbReference>
<dbReference type="PROSITE" id="PS50109">
    <property type="entry name" value="HIS_KIN"/>
    <property type="match status" value="1"/>
</dbReference>
<dbReference type="OrthoDB" id="8127at2157"/>
<dbReference type="PROSITE" id="PS50112">
    <property type="entry name" value="PAS"/>
    <property type="match status" value="3"/>
</dbReference>
<dbReference type="InterPro" id="IPR001789">
    <property type="entry name" value="Sig_transdc_resp-reg_receiver"/>
</dbReference>
<dbReference type="InterPro" id="IPR003594">
    <property type="entry name" value="HATPase_dom"/>
</dbReference>
<evidence type="ECO:0000256" key="5">
    <source>
        <dbReference type="ARBA" id="ARBA00022777"/>
    </source>
</evidence>
<dbReference type="Pfam" id="PF02518">
    <property type="entry name" value="HATPase_c"/>
    <property type="match status" value="1"/>
</dbReference>
<gene>
    <name evidence="11" type="ordered locus">Metfor_2398</name>
</gene>
<dbReference type="PROSITE" id="PS50113">
    <property type="entry name" value="PAC"/>
    <property type="match status" value="3"/>
</dbReference>
<dbReference type="SUPFAM" id="SSF55874">
    <property type="entry name" value="ATPase domain of HSP90 chaperone/DNA topoisomerase II/histidine kinase"/>
    <property type="match status" value="1"/>
</dbReference>
<dbReference type="Gene3D" id="3.40.50.2300">
    <property type="match status" value="1"/>
</dbReference>
<dbReference type="PANTHER" id="PTHR43304">
    <property type="entry name" value="PHYTOCHROME-LIKE PROTEIN CPH1"/>
    <property type="match status" value="1"/>
</dbReference>
<dbReference type="SMART" id="SM00387">
    <property type="entry name" value="HATPase_c"/>
    <property type="match status" value="1"/>
</dbReference>
<dbReference type="GO" id="GO:0000160">
    <property type="term" value="P:phosphorelay signal transduction system"/>
    <property type="evidence" value="ECO:0007669"/>
    <property type="project" value="InterPro"/>
</dbReference>
<evidence type="ECO:0000256" key="3">
    <source>
        <dbReference type="ARBA" id="ARBA00022553"/>
    </source>
</evidence>
<dbReference type="eggNOG" id="arCOG02385">
    <property type="taxonomic scope" value="Archaea"/>
</dbReference>
<feature type="domain" description="PAC" evidence="10">
    <location>
        <begin position="330"/>
        <end position="380"/>
    </location>
</feature>
<evidence type="ECO:0000256" key="6">
    <source>
        <dbReference type="PROSITE-ProRule" id="PRU00169"/>
    </source>
</evidence>
<dbReference type="InterPro" id="IPR036890">
    <property type="entry name" value="HATPase_C_sf"/>
</dbReference>
<dbReference type="CDD" id="cd00156">
    <property type="entry name" value="REC"/>
    <property type="match status" value="1"/>
</dbReference>
<dbReference type="eggNOG" id="arCOG02348">
    <property type="taxonomic scope" value="Archaea"/>
</dbReference>
<dbReference type="Gene3D" id="3.30.450.20">
    <property type="entry name" value="PAS domain"/>
    <property type="match status" value="3"/>
</dbReference>
<feature type="domain" description="PAS" evidence="9">
    <location>
        <begin position="257"/>
        <end position="326"/>
    </location>
</feature>
<dbReference type="GeneID" id="25397836"/>
<evidence type="ECO:0000259" key="8">
    <source>
        <dbReference type="PROSITE" id="PS50110"/>
    </source>
</evidence>
<dbReference type="SMART" id="SM00086">
    <property type="entry name" value="PAC"/>
    <property type="match status" value="3"/>
</dbReference>
<comment type="catalytic activity">
    <reaction evidence="1">
        <text>ATP + protein L-histidine = ADP + protein N-phospho-L-histidine.</text>
        <dbReference type="EC" id="2.7.13.3"/>
    </reaction>
</comment>
<dbReference type="InterPro" id="IPR000700">
    <property type="entry name" value="PAS-assoc_C"/>
</dbReference>
<evidence type="ECO:0000313" key="11">
    <source>
        <dbReference type="EMBL" id="AGB03400.1"/>
    </source>
</evidence>
<dbReference type="Pfam" id="PF00072">
    <property type="entry name" value="Response_reg"/>
    <property type="match status" value="1"/>
</dbReference>
<dbReference type="SUPFAM" id="SSF55785">
    <property type="entry name" value="PYP-like sensor domain (PAS domain)"/>
    <property type="match status" value="3"/>
</dbReference>
<dbReference type="PANTHER" id="PTHR43304:SF1">
    <property type="entry name" value="PAC DOMAIN-CONTAINING PROTEIN"/>
    <property type="match status" value="1"/>
</dbReference>
<dbReference type="SUPFAM" id="SSF52172">
    <property type="entry name" value="CheY-like"/>
    <property type="match status" value="1"/>
</dbReference>
<dbReference type="CDD" id="cd00130">
    <property type="entry name" value="PAS"/>
    <property type="match status" value="3"/>
</dbReference>
<dbReference type="PROSITE" id="PS50110">
    <property type="entry name" value="RESPONSE_REGULATORY"/>
    <property type="match status" value="1"/>
</dbReference>
<feature type="domain" description="PAS" evidence="9">
    <location>
        <begin position="381"/>
        <end position="451"/>
    </location>
</feature>
<dbReference type="InterPro" id="IPR013656">
    <property type="entry name" value="PAS_4"/>
</dbReference>
<evidence type="ECO:0000259" key="7">
    <source>
        <dbReference type="PROSITE" id="PS50109"/>
    </source>
</evidence>
<evidence type="ECO:0000256" key="2">
    <source>
        <dbReference type="ARBA" id="ARBA00012438"/>
    </source>
</evidence>
<dbReference type="InterPro" id="IPR004358">
    <property type="entry name" value="Sig_transdc_His_kin-like_C"/>
</dbReference>
<dbReference type="InterPro" id="IPR011006">
    <property type="entry name" value="CheY-like_superfamily"/>
</dbReference>
<evidence type="ECO:0000259" key="9">
    <source>
        <dbReference type="PROSITE" id="PS50112"/>
    </source>
</evidence>
<dbReference type="InterPro" id="IPR035965">
    <property type="entry name" value="PAS-like_dom_sf"/>
</dbReference>
<feature type="domain" description="PAS" evidence="9">
    <location>
        <begin position="161"/>
        <end position="203"/>
    </location>
</feature>
<protein>
    <recommendedName>
        <fullName evidence="2">histidine kinase</fullName>
        <ecNumber evidence="2">2.7.13.3</ecNumber>
    </recommendedName>
</protein>
<evidence type="ECO:0000259" key="10">
    <source>
        <dbReference type="PROSITE" id="PS50113"/>
    </source>
</evidence>
<proteinExistence type="predicted"/>
<feature type="domain" description="PAC" evidence="10">
    <location>
        <begin position="206"/>
        <end position="256"/>
    </location>
</feature>
<evidence type="ECO:0000256" key="1">
    <source>
        <dbReference type="ARBA" id="ARBA00000085"/>
    </source>
</evidence>
<keyword evidence="12" id="KW-1185">Reference proteome</keyword>
<evidence type="ECO:0000313" key="12">
    <source>
        <dbReference type="Proteomes" id="UP000010824"/>
    </source>
</evidence>
<keyword evidence="5" id="KW-0418">Kinase</keyword>
<sequence>MISVLYVDDEAPLLDIAKIYLERTGDFSVGTATSAPEALVLLQEQAFDAIVSDYQMPEMDGIAFLQQVRKSGDTIPFILFTGRGREEVVIQALNEGADFYLQKGGEPKSQFAELAHKVRQAVSRRQAEVALKKTRQDYRNLIRNASEAICVVQDEFLRMANPQLAELLGYREKELPSVSISTLIHEDDRAVVMEQYNRRLRGEADPRYSFRLRRKDKSTCWVDASGILISWEGRPAVMIFLTDITERKRAEESLQENEEKYRLVVENSRDAVYIHKDNRLWFVNRRSAEVTGYTIDELMQINLWDLVHPDDRGRLQDAARRRFAGEAVPPTFTARLVTKSGELREGDFIVDLIDFHGKPAILGIYRDLTEQRKAEISLRESEEKYRILLHESPDPVFSFYPDGTYRYVNKAFADGVLKTVDEIIGKKIWDVFDRDEADKRFGPLSRVFATGRGDVIEVRVPHPGGDRYYITTITPIRDETGSVITCICSSKEITDRKRAEDALRQANRHLGLLTDVTRHDLTNQVSALKGWLELTKAMLNDPQKIREFIAKKEIAIAAIERQIAFMNAYQDLGTNEPSWQDMEAVVLQARALLPAEGIRFVTDIGGIEVYADPLFDRVFSNLLDNCLRHGEHVTEIRVSSHRTGGGLTIVWEDNGVGIPPGEKERIFDRGFGRNTGFGMFLAKEILSLTGMGIRETGEAGKGARFEIVVPAGAYREKPGIS</sequence>
<dbReference type="InterPro" id="IPR000014">
    <property type="entry name" value="PAS"/>
</dbReference>
<reference evidence="11 12" key="2">
    <citation type="journal article" date="2014" name="Genome Announc.">
        <title>Complete Genome Sequence of Methanoregula formicica SMSPT, a Mesophilic Hydrogenotrophic Methanogen Isolated from a Methanogenic Upflow Anaerobic Sludge Blanket Reactor.</title>
        <authorList>
            <person name="Yamamoto K."/>
            <person name="Tamaki H."/>
            <person name="Cadillo-Quiroz H."/>
            <person name="Imachi H."/>
            <person name="Kyrpides N."/>
            <person name="Woyke T."/>
            <person name="Goodwin L."/>
            <person name="Zinder S.H."/>
            <person name="Kamagata Y."/>
            <person name="Liu W.T."/>
        </authorList>
    </citation>
    <scope>NUCLEOTIDE SEQUENCE [LARGE SCALE GENOMIC DNA]</scope>
    <source>
        <strain evidence="12">DSM 22288 / NBRC 105244 / SMSP</strain>
    </source>
</reference>
<dbReference type="AlphaFoldDB" id="L0HH98"/>
<dbReference type="GO" id="GO:0004673">
    <property type="term" value="F:protein histidine kinase activity"/>
    <property type="evidence" value="ECO:0007669"/>
    <property type="project" value="UniProtKB-EC"/>
</dbReference>
<dbReference type="Pfam" id="PF08448">
    <property type="entry name" value="PAS_4"/>
    <property type="match status" value="1"/>
</dbReference>
<evidence type="ECO:0000256" key="4">
    <source>
        <dbReference type="ARBA" id="ARBA00022679"/>
    </source>
</evidence>
<dbReference type="InterPro" id="IPR001610">
    <property type="entry name" value="PAC"/>
</dbReference>
<dbReference type="PRINTS" id="PR00344">
    <property type="entry name" value="BCTRLSENSOR"/>
</dbReference>
<dbReference type="Proteomes" id="UP000010824">
    <property type="component" value="Chromosome"/>
</dbReference>
<keyword evidence="3 6" id="KW-0597">Phosphoprotein</keyword>
<dbReference type="STRING" id="593750.Metfor_2398"/>
<dbReference type="EC" id="2.7.13.3" evidence="2"/>
<keyword evidence="4" id="KW-0808">Transferase</keyword>
<accession>L0HH98</accession>
<dbReference type="InterPro" id="IPR052162">
    <property type="entry name" value="Sensor_kinase/Photoreceptor"/>
</dbReference>